<evidence type="ECO:0000313" key="2">
    <source>
        <dbReference type="Proteomes" id="UP000296189"/>
    </source>
</evidence>
<dbReference type="InterPro" id="IPR009045">
    <property type="entry name" value="Zn_M74/Hedgehog-like"/>
</dbReference>
<protein>
    <submittedName>
        <fullName evidence="1">Endolysin</fullName>
    </submittedName>
</protein>
<organism evidence="1 2">
    <name type="scientific">Klebsiella phage Spivey</name>
    <dbReference type="NCBI Taxonomy" id="2562542"/>
    <lineage>
        <taxon>Viruses</taxon>
        <taxon>Duplodnaviria</taxon>
        <taxon>Heunggongvirae</taxon>
        <taxon>Uroviricota</taxon>
        <taxon>Caudoviricetes</taxon>
        <taxon>Demerecviridae</taxon>
        <taxon>Sugarlandvirus</taxon>
        <taxon>Sugarlandvirus sugarland</taxon>
    </lineage>
</organism>
<gene>
    <name evidence="1" type="ORF">CPT_Spivey_163</name>
</gene>
<dbReference type="EMBL" id="MK630230">
    <property type="protein sequence ID" value="QBX06998.1"/>
    <property type="molecule type" value="Genomic_DNA"/>
</dbReference>
<dbReference type="Proteomes" id="UP000296189">
    <property type="component" value="Segment"/>
</dbReference>
<name>A0A4D5ZIX2_9CAUD</name>
<reference evidence="1 2" key="1">
    <citation type="submission" date="2019-03" db="EMBL/GenBank/DDBJ databases">
        <title>Complete genome sequence of Klebsiella pneumonaie siphophage Spivey.</title>
        <authorList>
            <person name="Lessor L."/>
            <person name="Michalik J."/>
            <person name="Gill J."/>
            <person name="Liu M."/>
        </authorList>
    </citation>
    <scope>NUCLEOTIDE SEQUENCE [LARGE SCALE GENOMIC DNA]</scope>
</reference>
<dbReference type="CDD" id="cd14845">
    <property type="entry name" value="L-Ala-D-Glu_peptidase_like"/>
    <property type="match status" value="1"/>
</dbReference>
<dbReference type="SUPFAM" id="SSF55166">
    <property type="entry name" value="Hedgehog/DD-peptidase"/>
    <property type="match status" value="1"/>
</dbReference>
<sequence length="137" mass="15298">MSFRFGNRSLQQLDTVDPKLKALAIRALELSPHDFTIIQGKRTVQQSAQNIANGTSFLKDPSKSKHVTGKAIDFAPYINGKIDWNDLEAFWAIVGAFKKAANEMNIAVRFGADWNNSGDYRDEIQRGVYDGGHVELL</sequence>
<proteinExistence type="predicted"/>
<accession>A0A4D5ZIX2</accession>
<dbReference type="Gene3D" id="3.30.1380.10">
    <property type="match status" value="1"/>
</dbReference>
<evidence type="ECO:0000313" key="1">
    <source>
        <dbReference type="EMBL" id="QBX06998.1"/>
    </source>
</evidence>